<feature type="compositionally biased region" description="Polar residues" evidence="1">
    <location>
        <begin position="592"/>
        <end position="601"/>
    </location>
</feature>
<feature type="compositionally biased region" description="Basic residues" evidence="1">
    <location>
        <begin position="761"/>
        <end position="772"/>
    </location>
</feature>
<dbReference type="SUPFAM" id="SSF53335">
    <property type="entry name" value="S-adenosyl-L-methionine-dependent methyltransferases"/>
    <property type="match status" value="1"/>
</dbReference>
<feature type="compositionally biased region" description="Basic and acidic residues" evidence="1">
    <location>
        <begin position="272"/>
        <end position="294"/>
    </location>
</feature>
<dbReference type="OrthoDB" id="504708at2759"/>
<feature type="compositionally biased region" description="Pro residues" evidence="1">
    <location>
        <begin position="691"/>
        <end position="705"/>
    </location>
</feature>
<dbReference type="Gene3D" id="3.20.20.370">
    <property type="entry name" value="Glycoside hydrolase/deacetylase"/>
    <property type="match status" value="1"/>
</dbReference>
<dbReference type="FunFam" id="3.40.50.720:FF:000084">
    <property type="entry name" value="Short-chain dehydrogenase reductase"/>
    <property type="match status" value="1"/>
</dbReference>
<protein>
    <recommendedName>
        <fullName evidence="2">Methyltransferase type 11 domain-containing protein</fullName>
    </recommendedName>
</protein>
<gene>
    <name evidence="3" type="ORF">OSB1V03_LOCUS4591</name>
</gene>
<sequence>DGNGSERDADGDDKRDSDKYTVSDTNNAYNNNNNNNNETKVDIIYANNYGSGFGGERAVRYDTDNNGTDFYVRALDIRRSRGRSLTGANHLGRSVDGVRRAQTPTGGADSLRAANDRVPDLHGNKVNIETDPQQPAYDEAIGHVMDDMGHIHIHDGPGGTYALPTDRNHIAGRYSPDQPFNYNDKDFGFIERIAADRRPIVRVTRIRKRLRPESATDYDDRAVNAGSLDDIDRKAPTNVNNDKERKPSKNQYIPVLVMDREDITGSGVGAAQEDKEEKVRRYRSGDLFDGRDSDLSLTSGVSAHFQNQKRQQQQHFRSQTSRAPKPGPPNPTTGGAIAVAASDRDKKLEFRGFVATRNGAGKMIAIPMYKNVGTVDSTTGAGNRRKRVRVVHRMVQRPPGGDVDELLADIPVLITGDDDNYNDNDNPRQALNDEIFSPSIQKSNIQNHRQLPRILVPEQSHPFLPFYGPSLTQIKKVQILAPTGPLPSTPAKPNMELLAVFRPNHRQQMTTRAKPRPKLTEYLVINRDNNDDNENSYDRLEKRVSVHQSSSRPADTGANKPAVRINVKPKQSGKRLKNKRPAAVSRHRNETSLKTSTTRQPPSVRPVDTTTAPTFIEAVVKLIDNNGQVVGAGGQQPRDRPAVASGGHSDGSSSSSRIKLSRNGKRLGPKDNFAQQITATTRSPVRQTLTPQPPPQRPAPPPPPAVRHREPLVIGNTGPQSLHNYDYYDIVDSNHTVSYVTTIDDLPTTTVAPPPPPTPPPKRKPAANRPKKGSAALPSRPAPVYSTPDLLSQASKCTQSKCKLPDCFCGGQQAPRGMRAADIPQQVMITFDDSVNDLNWEIYEEVFGGRHNPNGCPILGTFYVSHEWTDYGQVQTLYSQGHEMASHSITHSFGEKFSVQKWGKEVSGQREILHMYGGVALADVRGMRAPFLQGGGNKQFEMLYDLNFTYDSTMPVFENSPPYYPYTLDYAVNHECMIAPCPTKSFPGVWEVGMVMWHDLKGGRCSMGDACSNPTEEEGVHKMLMKNFNRHYQSNRAPFGLYYHSAWFNTPHHRKGFMRFIDDILTKKDVYFVTKYQMIQWMRHPTPTSDILGFQPWQCDFDDRPPPCKSPTVCNVGSKSGSRFLKTCQPCPSSYPWVGSTGDAKDLMTKIIAENGHKQYDIVLDIGCGSGNITRTLADVLNAKQIYAIDVDKEMIAFAGKNHGKPNVQYLAQDFGLEWDLLSPTLRALEGKVDLIFTNHCLHWIINKRNVVNNLYRLLRTGSQLYANIYWVSDLYADLSPEEKLIHENRFLKTPTRETQFDIWHNLFTTIGFTVKSHEFLVKDCVFETQFFKDHSDVIKSEIASKAMTKCRQFIDSNTGDNINDIYQEVRDSRNFTGKVVLVTGSASGIGKQIVKLYSALGASVVITGRKAAEISKVAKEVQQLSPKKLKPLEVTADLTSDEDLKRLFNETIKTYKGLDVLVNNAGLLMNSSATDKDFLSVLDKSMKIDLRASLELIRLSVPYLQKSKGTVVNICSTVTERPQKSYLGYELAKQALSMATKVLSIELAPQGIRVNSVSPGIVQSHPFTSPWEQRAMEKVAKTTPLGRPGLPIDIAKGVVFLSSSDASFITGHNLVIDGGLQYNMDSDYMNV</sequence>
<dbReference type="InterPro" id="IPR052740">
    <property type="entry name" value="CE4"/>
</dbReference>
<feature type="region of interest" description="Disordered" evidence="1">
    <location>
        <begin position="1"/>
        <end position="38"/>
    </location>
</feature>
<feature type="region of interest" description="Disordered" evidence="1">
    <location>
        <begin position="227"/>
        <end position="252"/>
    </location>
</feature>
<dbReference type="InterPro" id="IPR029063">
    <property type="entry name" value="SAM-dependent_MTases_sf"/>
</dbReference>
<dbReference type="PRINTS" id="PR00081">
    <property type="entry name" value="GDHRDH"/>
</dbReference>
<feature type="compositionally biased region" description="Basic and acidic residues" evidence="1">
    <location>
        <begin position="1"/>
        <end position="21"/>
    </location>
</feature>
<dbReference type="EMBL" id="CAJPIZ010002128">
    <property type="protein sequence ID" value="CAG2104575.1"/>
    <property type="molecule type" value="Genomic_DNA"/>
</dbReference>
<dbReference type="SUPFAM" id="SSF51735">
    <property type="entry name" value="NAD(P)-binding Rossmann-fold domains"/>
    <property type="match status" value="1"/>
</dbReference>
<dbReference type="GO" id="GO:0008757">
    <property type="term" value="F:S-adenosylmethionine-dependent methyltransferase activity"/>
    <property type="evidence" value="ECO:0007669"/>
    <property type="project" value="InterPro"/>
</dbReference>
<dbReference type="InterPro" id="IPR036291">
    <property type="entry name" value="NAD(P)-bd_dom_sf"/>
</dbReference>
<feature type="compositionally biased region" description="Basic residues" evidence="1">
    <location>
        <begin position="571"/>
        <end position="580"/>
    </location>
</feature>
<evidence type="ECO:0000313" key="3">
    <source>
        <dbReference type="EMBL" id="CAD7624145.1"/>
    </source>
</evidence>
<dbReference type="InterPro" id="IPR013216">
    <property type="entry name" value="Methyltransf_11"/>
</dbReference>
<feature type="compositionally biased region" description="Polar residues" evidence="1">
    <location>
        <begin position="673"/>
        <end position="683"/>
    </location>
</feature>
<evidence type="ECO:0000259" key="2">
    <source>
        <dbReference type="Pfam" id="PF08241"/>
    </source>
</evidence>
<dbReference type="Pfam" id="PF13561">
    <property type="entry name" value="adh_short_C2"/>
    <property type="match status" value="1"/>
</dbReference>
<dbReference type="SUPFAM" id="SSF88713">
    <property type="entry name" value="Glycoside hydrolase/deacetylase"/>
    <property type="match status" value="1"/>
</dbReference>
<keyword evidence="4" id="KW-1185">Reference proteome</keyword>
<feature type="compositionally biased region" description="Low complexity" evidence="1">
    <location>
        <begin position="26"/>
        <end position="37"/>
    </location>
</feature>
<dbReference type="PRINTS" id="PR00080">
    <property type="entry name" value="SDRFAMILY"/>
</dbReference>
<feature type="non-terminal residue" evidence="3">
    <location>
        <position position="1632"/>
    </location>
</feature>
<dbReference type="EMBL" id="OC856703">
    <property type="protein sequence ID" value="CAD7624145.1"/>
    <property type="molecule type" value="Genomic_DNA"/>
</dbReference>
<evidence type="ECO:0000256" key="1">
    <source>
        <dbReference type="SAM" id="MobiDB-lite"/>
    </source>
</evidence>
<feature type="compositionally biased region" description="Low complexity" evidence="1">
    <location>
        <begin position="645"/>
        <end position="656"/>
    </location>
</feature>
<reference evidence="3" key="1">
    <citation type="submission" date="2020-11" db="EMBL/GenBank/DDBJ databases">
        <authorList>
            <person name="Tran Van P."/>
        </authorList>
    </citation>
    <scope>NUCLEOTIDE SEQUENCE</scope>
</reference>
<dbReference type="PANTHER" id="PTHR45985:SF12">
    <property type="entry name" value="CHITIN DEACETYLASE-LIKE 5, ISOFORM B"/>
    <property type="match status" value="1"/>
</dbReference>
<feature type="region of interest" description="Disordered" evidence="1">
    <location>
        <begin position="265"/>
        <end position="336"/>
    </location>
</feature>
<evidence type="ECO:0000313" key="4">
    <source>
        <dbReference type="Proteomes" id="UP000759131"/>
    </source>
</evidence>
<organism evidence="3">
    <name type="scientific">Medioppia subpectinata</name>
    <dbReference type="NCBI Taxonomy" id="1979941"/>
    <lineage>
        <taxon>Eukaryota</taxon>
        <taxon>Metazoa</taxon>
        <taxon>Ecdysozoa</taxon>
        <taxon>Arthropoda</taxon>
        <taxon>Chelicerata</taxon>
        <taxon>Arachnida</taxon>
        <taxon>Acari</taxon>
        <taxon>Acariformes</taxon>
        <taxon>Sarcoptiformes</taxon>
        <taxon>Oribatida</taxon>
        <taxon>Brachypylina</taxon>
        <taxon>Oppioidea</taxon>
        <taxon>Oppiidae</taxon>
        <taxon>Medioppia</taxon>
    </lineage>
</organism>
<proteinExistence type="predicted"/>
<dbReference type="CDD" id="cd10975">
    <property type="entry name" value="CE4_CDA_like_2"/>
    <property type="match status" value="1"/>
</dbReference>
<feature type="compositionally biased region" description="Basic and acidic residues" evidence="1">
    <location>
        <begin position="230"/>
        <end position="247"/>
    </location>
</feature>
<feature type="region of interest" description="Disordered" evidence="1">
    <location>
        <begin position="628"/>
        <end position="721"/>
    </location>
</feature>
<dbReference type="PANTHER" id="PTHR45985">
    <property type="match status" value="1"/>
</dbReference>
<dbReference type="Proteomes" id="UP000759131">
    <property type="component" value="Unassembled WGS sequence"/>
</dbReference>
<dbReference type="Gene3D" id="3.40.50.720">
    <property type="entry name" value="NAD(P)-binding Rossmann-like Domain"/>
    <property type="match status" value="1"/>
</dbReference>
<dbReference type="CDD" id="cd02440">
    <property type="entry name" value="AdoMet_MTases"/>
    <property type="match status" value="1"/>
</dbReference>
<dbReference type="Pfam" id="PF08241">
    <property type="entry name" value="Methyltransf_11"/>
    <property type="match status" value="1"/>
</dbReference>
<accession>A0A7R9KJB5</accession>
<feature type="domain" description="Methyltransferase type 11" evidence="2">
    <location>
        <begin position="1164"/>
        <end position="1266"/>
    </location>
</feature>
<feature type="compositionally biased region" description="Low complexity" evidence="1">
    <location>
        <begin position="304"/>
        <end position="319"/>
    </location>
</feature>
<dbReference type="InterPro" id="IPR002347">
    <property type="entry name" value="SDR_fam"/>
</dbReference>
<feature type="non-terminal residue" evidence="3">
    <location>
        <position position="1"/>
    </location>
</feature>
<dbReference type="InterPro" id="IPR011330">
    <property type="entry name" value="Glyco_hydro/deAcase_b/a-brl"/>
</dbReference>
<dbReference type="Gene3D" id="3.40.50.150">
    <property type="entry name" value="Vaccinia Virus protein VP39"/>
    <property type="match status" value="1"/>
</dbReference>
<name>A0A7R9KJB5_9ACAR</name>
<dbReference type="GO" id="GO:0005975">
    <property type="term" value="P:carbohydrate metabolic process"/>
    <property type="evidence" value="ECO:0007669"/>
    <property type="project" value="InterPro"/>
</dbReference>
<feature type="region of interest" description="Disordered" evidence="1">
    <location>
        <begin position="746"/>
        <end position="787"/>
    </location>
</feature>
<feature type="region of interest" description="Disordered" evidence="1">
    <location>
        <begin position="543"/>
        <end position="610"/>
    </location>
</feature>